<dbReference type="PROSITE" id="PS51257">
    <property type="entry name" value="PROKAR_LIPOPROTEIN"/>
    <property type="match status" value="1"/>
</dbReference>
<dbReference type="RefSeq" id="WP_013069753.1">
    <property type="nucleotide sequence ID" value="NC_014041.1"/>
</dbReference>
<dbReference type="AlphaFoldDB" id="D5BCT7"/>
<dbReference type="Proteomes" id="UP000001654">
    <property type="component" value="Chromosome"/>
</dbReference>
<evidence type="ECO:0000313" key="2">
    <source>
        <dbReference type="EMBL" id="ADF50600.1"/>
    </source>
</evidence>
<reference evidence="2 3" key="1">
    <citation type="journal article" date="2010" name="BMC Genomics">
        <title>The complete genome of Zunongwangia profunda SM-A87 reveals its adaptation to the deep-sea environment and ecological role in sedimentary organic nitrogen degradation.</title>
        <authorList>
            <person name="Qin Q.L."/>
            <person name="Zhang X.Y."/>
            <person name="Wang X.M."/>
            <person name="Liu G.M."/>
            <person name="Chen X.L."/>
            <person name="Xie B.B."/>
            <person name="Dang H.Y."/>
            <person name="Zhou B.C."/>
            <person name="Yu J."/>
            <person name="Zhang Y.Z."/>
        </authorList>
    </citation>
    <scope>NUCLEOTIDE SEQUENCE [LARGE SCALE GENOMIC DNA]</scope>
    <source>
        <strain evidence="3">DSM 18752 / CCTCC AB 206139 / SM-A87</strain>
    </source>
</reference>
<feature type="signal peptide" evidence="1">
    <location>
        <begin position="1"/>
        <end position="26"/>
    </location>
</feature>
<organism evidence="2 3">
    <name type="scientific">Zunongwangia profunda (strain DSM 18752 / CCTCC AB 206139 / SM-A87)</name>
    <name type="common">Wangia profunda</name>
    <dbReference type="NCBI Taxonomy" id="655815"/>
    <lineage>
        <taxon>Bacteria</taxon>
        <taxon>Pseudomonadati</taxon>
        <taxon>Bacteroidota</taxon>
        <taxon>Flavobacteriia</taxon>
        <taxon>Flavobacteriales</taxon>
        <taxon>Flavobacteriaceae</taxon>
        <taxon>Zunongwangia</taxon>
    </lineage>
</organism>
<dbReference type="EMBL" id="CP001650">
    <property type="protein sequence ID" value="ADF50600.1"/>
    <property type="molecule type" value="Genomic_DNA"/>
</dbReference>
<accession>D5BCT7</accession>
<evidence type="ECO:0008006" key="4">
    <source>
        <dbReference type="Google" id="ProtNLM"/>
    </source>
</evidence>
<proteinExistence type="predicted"/>
<keyword evidence="1" id="KW-0732">Signal</keyword>
<name>D5BCT7_ZUNPS</name>
<dbReference type="HOGENOM" id="CLU_1721685_0_0_10"/>
<evidence type="ECO:0000256" key="1">
    <source>
        <dbReference type="SAM" id="SignalP"/>
    </source>
</evidence>
<protein>
    <recommendedName>
        <fullName evidence="4">Lipoprotein</fullName>
    </recommendedName>
</protein>
<dbReference type="OrthoDB" id="1439488at2"/>
<feature type="chain" id="PRO_5003069261" description="Lipoprotein" evidence="1">
    <location>
        <begin position="27"/>
        <end position="152"/>
    </location>
</feature>
<evidence type="ECO:0000313" key="3">
    <source>
        <dbReference type="Proteomes" id="UP000001654"/>
    </source>
</evidence>
<dbReference type="KEGG" id="zpr:ZPR_0239"/>
<gene>
    <name evidence="2" type="ordered locus">ZPR_0239</name>
</gene>
<dbReference type="eggNOG" id="ENOG5034091">
    <property type="taxonomic scope" value="Bacteria"/>
</dbReference>
<sequence length="152" mass="17636">MPVYKLTTTILLFSMSLFMSCSTDDAEVVIEKLSYEVLLESQLSYYEEEKIPKQYQVFTSQEDWLAFIPTIERVNPDHAKTLRNISFDFNNNNLIIVIGEFFNSCCSQITINQIFKRNNKIIINFEESEPGMAGALSQTYLVLKTSRSRQHQ</sequence>
<keyword evidence="3" id="KW-1185">Reference proteome</keyword>